<feature type="transmembrane region" description="Helical" evidence="5">
    <location>
        <begin position="100"/>
        <end position="121"/>
    </location>
</feature>
<comment type="caution">
    <text evidence="6">The sequence shown here is derived from an EMBL/GenBank/DDBJ whole genome shotgun (WGS) entry which is preliminary data.</text>
</comment>
<dbReference type="OMA" id="STICWTG"/>
<feature type="transmembrane region" description="Helical" evidence="5">
    <location>
        <begin position="341"/>
        <end position="359"/>
    </location>
</feature>
<dbReference type="AlphaFoldDB" id="A0A8J5XIS2"/>
<keyword evidence="2 5" id="KW-0812">Transmembrane</keyword>
<dbReference type="Gene3D" id="1.20.1250.20">
    <property type="entry name" value="MFS general substrate transporter like domains"/>
    <property type="match status" value="1"/>
</dbReference>
<dbReference type="PANTHER" id="PTHR10924:SF6">
    <property type="entry name" value="SOLUTE CARRIER FAMILY 49 MEMBER A3"/>
    <property type="match status" value="1"/>
</dbReference>
<proteinExistence type="predicted"/>
<evidence type="ECO:0008006" key="8">
    <source>
        <dbReference type="Google" id="ProtNLM"/>
    </source>
</evidence>
<comment type="subcellular location">
    <subcellularLocation>
        <location evidence="1">Membrane</location>
        <topology evidence="1">Multi-pass membrane protein</topology>
    </subcellularLocation>
</comment>
<dbReference type="GO" id="GO:0022857">
    <property type="term" value="F:transmembrane transporter activity"/>
    <property type="evidence" value="ECO:0007669"/>
    <property type="project" value="InterPro"/>
</dbReference>
<name>A0A8J5XIS2_DIALT</name>
<organism evidence="6 7">
    <name type="scientific">Diacronema lutheri</name>
    <name type="common">Unicellular marine alga</name>
    <name type="synonym">Monochrysis lutheri</name>
    <dbReference type="NCBI Taxonomy" id="2081491"/>
    <lineage>
        <taxon>Eukaryota</taxon>
        <taxon>Haptista</taxon>
        <taxon>Haptophyta</taxon>
        <taxon>Pavlovophyceae</taxon>
        <taxon>Pavlovales</taxon>
        <taxon>Pavlovaceae</taxon>
        <taxon>Diacronema</taxon>
    </lineage>
</organism>
<feature type="transmembrane region" description="Helical" evidence="5">
    <location>
        <begin position="133"/>
        <end position="152"/>
    </location>
</feature>
<dbReference type="OrthoDB" id="422206at2759"/>
<feature type="transmembrane region" description="Helical" evidence="5">
    <location>
        <begin position="69"/>
        <end position="88"/>
    </location>
</feature>
<evidence type="ECO:0000313" key="7">
    <source>
        <dbReference type="Proteomes" id="UP000751190"/>
    </source>
</evidence>
<gene>
    <name evidence="6" type="ORF">KFE25_000223</name>
</gene>
<feature type="transmembrane region" description="Helical" evidence="5">
    <location>
        <begin position="283"/>
        <end position="303"/>
    </location>
</feature>
<feature type="transmembrane region" description="Helical" evidence="5">
    <location>
        <begin position="408"/>
        <end position="425"/>
    </location>
</feature>
<protein>
    <recommendedName>
        <fullName evidence="8">Major facilitator superfamily (MFS) profile domain-containing protein</fullName>
    </recommendedName>
</protein>
<keyword evidence="3 5" id="KW-1133">Transmembrane helix</keyword>
<dbReference type="GO" id="GO:0016020">
    <property type="term" value="C:membrane"/>
    <property type="evidence" value="ECO:0007669"/>
    <property type="project" value="UniProtKB-SubCell"/>
</dbReference>
<feature type="transmembrane region" description="Helical" evidence="5">
    <location>
        <begin position="199"/>
        <end position="220"/>
    </location>
</feature>
<feature type="transmembrane region" description="Helical" evidence="5">
    <location>
        <begin position="315"/>
        <end position="334"/>
    </location>
</feature>
<dbReference type="SUPFAM" id="SSF103473">
    <property type="entry name" value="MFS general substrate transporter"/>
    <property type="match status" value="1"/>
</dbReference>
<dbReference type="Pfam" id="PF07690">
    <property type="entry name" value="MFS_1"/>
    <property type="match status" value="1"/>
</dbReference>
<evidence type="ECO:0000256" key="2">
    <source>
        <dbReference type="ARBA" id="ARBA00022692"/>
    </source>
</evidence>
<feature type="transmembrane region" description="Helical" evidence="5">
    <location>
        <begin position="36"/>
        <end position="57"/>
    </location>
</feature>
<dbReference type="InterPro" id="IPR011701">
    <property type="entry name" value="MFS"/>
</dbReference>
<dbReference type="InterPro" id="IPR036259">
    <property type="entry name" value="MFS_trans_sf"/>
</dbReference>
<dbReference type="PANTHER" id="PTHR10924">
    <property type="entry name" value="MAJOR FACILITATOR SUPERFAMILY PROTEIN-RELATED"/>
    <property type="match status" value="1"/>
</dbReference>
<dbReference type="InterPro" id="IPR049680">
    <property type="entry name" value="FLVCR1-2_SLC49-like"/>
</dbReference>
<feature type="transmembrane region" description="Helical" evidence="5">
    <location>
        <begin position="249"/>
        <end position="271"/>
    </location>
</feature>
<reference evidence="6" key="1">
    <citation type="submission" date="2021-05" db="EMBL/GenBank/DDBJ databases">
        <title>The genome of the haptophyte Pavlova lutheri (Diacronema luteri, Pavlovales) - a model for lipid biosynthesis in eukaryotic algae.</title>
        <authorList>
            <person name="Hulatt C.J."/>
            <person name="Posewitz M.C."/>
        </authorList>
    </citation>
    <scope>NUCLEOTIDE SEQUENCE</scope>
    <source>
        <strain evidence="6">NIVA-4/92</strain>
    </source>
</reference>
<accession>A0A8J5XIS2</accession>
<feature type="transmembrane region" description="Helical" evidence="5">
    <location>
        <begin position="379"/>
        <end position="401"/>
    </location>
</feature>
<evidence type="ECO:0000313" key="6">
    <source>
        <dbReference type="EMBL" id="KAG8464055.1"/>
    </source>
</evidence>
<evidence type="ECO:0000256" key="4">
    <source>
        <dbReference type="ARBA" id="ARBA00023136"/>
    </source>
</evidence>
<evidence type="ECO:0000256" key="1">
    <source>
        <dbReference type="ARBA" id="ARBA00004141"/>
    </source>
</evidence>
<keyword evidence="7" id="KW-1185">Reference proteome</keyword>
<feature type="transmembrane region" description="Helical" evidence="5">
    <location>
        <begin position="172"/>
        <end position="192"/>
    </location>
</feature>
<dbReference type="EMBL" id="JAGTXO010000014">
    <property type="protein sequence ID" value="KAG8464055.1"/>
    <property type="molecule type" value="Genomic_DNA"/>
</dbReference>
<dbReference type="Proteomes" id="UP000751190">
    <property type="component" value="Unassembled WGS sequence"/>
</dbReference>
<keyword evidence="4 5" id="KW-0472">Membrane</keyword>
<evidence type="ECO:0000256" key="3">
    <source>
        <dbReference type="ARBA" id="ARBA00022989"/>
    </source>
</evidence>
<evidence type="ECO:0000256" key="5">
    <source>
        <dbReference type="SAM" id="Phobius"/>
    </source>
</evidence>
<sequence length="474" mass="47151">MTSAERLDALLGGGDALLGGGYASLDAQPTAARARWVVLLLFAIASATNQVAWIAFAPVRDETGRAYRVGAGLVDALSIVFMVTYLPLAAPATWLLAERGLRPGVLAGAVLTALGCAVRALSLASERGATGSYRLLLLGQTVASCGQPFLLNAPPVLAAAWFPPSERATADAAASVAATVGSALGMLAPLLFPAVPALLRAEAIGAVSVAALLVLLFPAAPRVPPSVAASSSRLPLRASLAHVLRARGWWPLLAAFALPLGAFNALATLVDGVVSPYGFGPEAASAFGGIVVGAGLAGSAIVATLADRWRAHRPLLRACFGVALPAGVLLPLALRTRAFSAVALAMALVGGSMMPILPLSYELAAECTYPAPEALTAGLLMAAGSVVGIATTLAGGACLAAGQVVPALCANAACIAFGLAGALAFDGDLHRLNAEGDAATATAPVGAGARAAVAPKMGTGDAAVVRASESATKL</sequence>